<dbReference type="PROSITE" id="PS51257">
    <property type="entry name" value="PROKAR_LIPOPROTEIN"/>
    <property type="match status" value="1"/>
</dbReference>
<protein>
    <submittedName>
        <fullName evidence="3">DUF4136 domain-containing protein</fullName>
    </submittedName>
</protein>
<dbReference type="EMBL" id="JAGQFT020000011">
    <property type="protein sequence ID" value="MBS7458525.1"/>
    <property type="molecule type" value="Genomic_DNA"/>
</dbReference>
<name>A0A8J8AY59_9GAMM</name>
<evidence type="ECO:0000259" key="2">
    <source>
        <dbReference type="Pfam" id="PF13590"/>
    </source>
</evidence>
<feature type="signal peptide" evidence="1">
    <location>
        <begin position="1"/>
        <end position="21"/>
    </location>
</feature>
<dbReference type="Pfam" id="PF13590">
    <property type="entry name" value="DUF4136"/>
    <property type="match status" value="1"/>
</dbReference>
<keyword evidence="1" id="KW-0732">Signal</keyword>
<dbReference type="Proteomes" id="UP000675747">
    <property type="component" value="Unassembled WGS sequence"/>
</dbReference>
<dbReference type="Gene3D" id="3.30.160.670">
    <property type="match status" value="1"/>
</dbReference>
<evidence type="ECO:0000313" key="4">
    <source>
        <dbReference type="EMBL" id="MBS7458525.1"/>
    </source>
</evidence>
<evidence type="ECO:0000313" key="5">
    <source>
        <dbReference type="Proteomes" id="UP000675747"/>
    </source>
</evidence>
<dbReference type="InterPro" id="IPR025411">
    <property type="entry name" value="DUF4136"/>
</dbReference>
<comment type="caution">
    <text evidence="3">The sequence shown here is derived from an EMBL/GenBank/DDBJ whole genome shotgun (WGS) entry which is preliminary data.</text>
</comment>
<feature type="chain" id="PRO_5042774397" evidence="1">
    <location>
        <begin position="22"/>
        <end position="198"/>
    </location>
</feature>
<accession>A0A8J8AY59</accession>
<reference evidence="3" key="2">
    <citation type="submission" date="2021-04" db="EMBL/GenBank/DDBJ databases">
        <authorList>
            <person name="Karlyshev A.V."/>
        </authorList>
    </citation>
    <scope>NUCLEOTIDE SEQUENCE</scope>
    <source>
        <strain evidence="3">LMG 29479</strain>
    </source>
</reference>
<evidence type="ECO:0000313" key="3">
    <source>
        <dbReference type="EMBL" id="MBR0562359.1"/>
    </source>
</evidence>
<dbReference type="AlphaFoldDB" id="A0A8J8AY59"/>
<evidence type="ECO:0000256" key="1">
    <source>
        <dbReference type="SAM" id="SignalP"/>
    </source>
</evidence>
<keyword evidence="5" id="KW-1185">Reference proteome</keyword>
<proteinExistence type="predicted"/>
<organism evidence="3">
    <name type="scientific">Coralloluteibacterium stylophorae</name>
    <dbReference type="NCBI Taxonomy" id="1776034"/>
    <lineage>
        <taxon>Bacteria</taxon>
        <taxon>Pseudomonadati</taxon>
        <taxon>Pseudomonadota</taxon>
        <taxon>Gammaproteobacteria</taxon>
        <taxon>Lysobacterales</taxon>
        <taxon>Lysobacteraceae</taxon>
        <taxon>Coralloluteibacterium</taxon>
    </lineage>
</organism>
<dbReference type="RefSeq" id="WP_211926304.1">
    <property type="nucleotide sequence ID" value="NZ_JAGQFT020000011.1"/>
</dbReference>
<gene>
    <name evidence="4" type="ORF">KB893_015405</name>
    <name evidence="3" type="ORF">KB893_07515</name>
</gene>
<dbReference type="EMBL" id="JAGQFT010000047">
    <property type="protein sequence ID" value="MBR0562359.1"/>
    <property type="molecule type" value="Genomic_DNA"/>
</dbReference>
<feature type="domain" description="DUF4136" evidence="2">
    <location>
        <begin position="30"/>
        <end position="189"/>
    </location>
</feature>
<reference evidence="4 5" key="1">
    <citation type="journal article" date="2021" name="Microbiol. Resour. Announc.">
        <title>Draft Genome Sequence of Coralloluteibacterium stylophorae LMG 29479T.</title>
        <authorList>
            <person name="Karlyshev A.V."/>
            <person name="Kudryashova E.B."/>
            <person name="Ariskina E.V."/>
            <person name="Conroy A.P."/>
            <person name="Abidueva E.Y."/>
        </authorList>
    </citation>
    <scope>NUCLEOTIDE SEQUENCE [LARGE SCALE GENOMIC DNA]</scope>
    <source>
        <strain evidence="4 5">LMG 29479</strain>
    </source>
</reference>
<sequence length="198" mass="22675">MFTRHRWFGLVAVLLFLGALAGCATGPAIRTETDPEADFGRYRSFAFYSPLAMNSEGYASFATERAKAAARREMEARGYVYDEADPDLWVNINTYMQQRTDVYTVPDVDYGYYYSYRARSYIAVPYWRDRTEVSRYTEGTINIDIVDVARNRLVWEGISVGRVGRMRSPDERGARLDQGISEIFAQYPYRAGARGPVM</sequence>